<evidence type="ECO:0000256" key="8">
    <source>
        <dbReference type="ARBA" id="ARBA00022679"/>
    </source>
</evidence>
<evidence type="ECO:0000313" key="18">
    <source>
        <dbReference type="Proteomes" id="UP000078263"/>
    </source>
</evidence>
<proteinExistence type="predicted"/>
<sequence length="323" mass="35376">MSDLSPFELRSAEHLRLVLETSHIGIWELDLKSGLAVRNRTHDKIFGYDGSLEEWSYDQFLSHVAEKDRLRVDSLQKAAIREKREWSFDCQITTNDDQKRWIRASGRPLLDDAGHVTTLIGHVLDITETKNNEAMLQLITEELKHRVRNTLGIINSMIMLTATTTNSTSEFAEMLKGRVGALARTQDLIMGTASSAMIPSAILEAEFAAFQTCEGQIRISVDSEAPLPAMASKGLALVTHELLTNAIKYGALSVPDGRIGVAIDLQDGATVITWTERGGPAPQGERRQGFGSMLIADALAGEGTVEQVFAPEGLMCRITITAG</sequence>
<evidence type="ECO:0000256" key="5">
    <source>
        <dbReference type="ARBA" id="ARBA00022606"/>
    </source>
</evidence>
<dbReference type="SUPFAM" id="SSF55785">
    <property type="entry name" value="PYP-like sensor domain (PAS domain)"/>
    <property type="match status" value="1"/>
</dbReference>
<keyword evidence="18" id="KW-1185">Reference proteome</keyword>
<dbReference type="InterPro" id="IPR000014">
    <property type="entry name" value="PAS"/>
</dbReference>
<keyword evidence="14" id="KW-0843">Virulence</keyword>
<dbReference type="EMBL" id="CP016033">
    <property type="protein sequence ID" value="ANK11687.1"/>
    <property type="molecule type" value="Genomic_DNA"/>
</dbReference>
<evidence type="ECO:0000256" key="14">
    <source>
        <dbReference type="ARBA" id="ARBA00023026"/>
    </source>
</evidence>
<dbReference type="PANTHER" id="PTHR41523:SF7">
    <property type="entry name" value="HISTIDINE KINASE"/>
    <property type="match status" value="1"/>
</dbReference>
<dbReference type="Gene3D" id="3.30.450.20">
    <property type="entry name" value="PAS domain"/>
    <property type="match status" value="1"/>
</dbReference>
<evidence type="ECO:0000259" key="16">
    <source>
        <dbReference type="PROSITE" id="PS50113"/>
    </source>
</evidence>
<keyword evidence="4" id="KW-0597">Phosphoprotein</keyword>
<reference evidence="17 18" key="1">
    <citation type="submission" date="2016-05" db="EMBL/GenBank/DDBJ databases">
        <title>Compelete Genome Sequence of Bacteriochlorophyll-Synthesizing Bacterium Porphyrobacter neustonensis DSM 9434.</title>
        <authorList>
            <person name="Shi X.-L."/>
            <person name="Wu Y.-H."/>
            <person name="Cheng H."/>
            <person name="Xu L."/>
            <person name="Zhang X.-Q."/>
            <person name="Wang C.-S."/>
            <person name="Xu X.-W."/>
        </authorList>
    </citation>
    <scope>NUCLEOTIDE SEQUENCE [LARGE SCALE GENOMIC DNA]</scope>
    <source>
        <strain evidence="17 18">DSM 9434</strain>
    </source>
</reference>
<evidence type="ECO:0000256" key="15">
    <source>
        <dbReference type="ARBA" id="ARBA00023170"/>
    </source>
</evidence>
<keyword evidence="11" id="KW-0418">Kinase</keyword>
<comment type="catalytic activity">
    <reaction evidence="1">
        <text>ATP + protein L-histidine = ADP + protein N-phospho-L-histidine.</text>
        <dbReference type="EC" id="2.7.13.3"/>
    </reaction>
</comment>
<gene>
    <name evidence="17" type="ORF">A9D12_00540</name>
</gene>
<dbReference type="InterPro" id="IPR001610">
    <property type="entry name" value="PAC"/>
</dbReference>
<keyword evidence="13" id="KW-0157">Chromophore</keyword>
<dbReference type="AlphaFoldDB" id="A0A192D160"/>
<evidence type="ECO:0000256" key="4">
    <source>
        <dbReference type="ARBA" id="ARBA00022553"/>
    </source>
</evidence>
<keyword evidence="7" id="KW-0288">FMN</keyword>
<evidence type="ECO:0000256" key="3">
    <source>
        <dbReference type="ARBA" id="ARBA00022543"/>
    </source>
</evidence>
<evidence type="ECO:0000256" key="6">
    <source>
        <dbReference type="ARBA" id="ARBA00022630"/>
    </source>
</evidence>
<dbReference type="Gene3D" id="2.10.70.100">
    <property type="match status" value="1"/>
</dbReference>
<dbReference type="InterPro" id="IPR036890">
    <property type="entry name" value="HATPase_C_sf"/>
</dbReference>
<dbReference type="CDD" id="cd00130">
    <property type="entry name" value="PAS"/>
    <property type="match status" value="1"/>
</dbReference>
<evidence type="ECO:0000256" key="13">
    <source>
        <dbReference type="ARBA" id="ARBA00022991"/>
    </source>
</evidence>
<dbReference type="RefSeq" id="WP_068348630.1">
    <property type="nucleotide sequence ID" value="NZ_CP016033.1"/>
</dbReference>
<evidence type="ECO:0000313" key="17">
    <source>
        <dbReference type="EMBL" id="ANK11687.1"/>
    </source>
</evidence>
<dbReference type="PANTHER" id="PTHR41523">
    <property type="entry name" value="TWO-COMPONENT SYSTEM SENSOR PROTEIN"/>
    <property type="match status" value="1"/>
</dbReference>
<keyword evidence="5" id="KW-0716">Sensory transduction</keyword>
<organism evidence="17 18">
    <name type="scientific">Erythrobacter neustonensis</name>
    <dbReference type="NCBI Taxonomy" id="1112"/>
    <lineage>
        <taxon>Bacteria</taxon>
        <taxon>Pseudomonadati</taxon>
        <taxon>Pseudomonadota</taxon>
        <taxon>Alphaproteobacteria</taxon>
        <taxon>Sphingomonadales</taxon>
        <taxon>Erythrobacteraceae</taxon>
        <taxon>Erythrobacter/Porphyrobacter group</taxon>
        <taxon>Erythrobacter</taxon>
    </lineage>
</organism>
<keyword evidence="9" id="KW-0677">Repeat</keyword>
<accession>A0A192D160</accession>
<dbReference type="KEGG" id="pns:A9D12_00540"/>
<dbReference type="PROSITE" id="PS50113">
    <property type="entry name" value="PAC"/>
    <property type="match status" value="1"/>
</dbReference>
<dbReference type="InterPro" id="IPR011102">
    <property type="entry name" value="Sig_transdc_His_kinase_HWE"/>
</dbReference>
<dbReference type="Pfam" id="PF08447">
    <property type="entry name" value="PAS_3"/>
    <property type="match status" value="1"/>
</dbReference>
<dbReference type="Proteomes" id="UP000078263">
    <property type="component" value="Chromosome"/>
</dbReference>
<dbReference type="SUPFAM" id="SSF55874">
    <property type="entry name" value="ATPase domain of HSP90 chaperone/DNA topoisomerase II/histidine kinase"/>
    <property type="match status" value="1"/>
</dbReference>
<dbReference type="InterPro" id="IPR000700">
    <property type="entry name" value="PAS-assoc_C"/>
</dbReference>
<name>A0A192D160_9SPHN</name>
<dbReference type="STRING" id="1112.A9D12_00540"/>
<dbReference type="EC" id="2.7.13.3" evidence="2"/>
<keyword evidence="15" id="KW-0675">Receptor</keyword>
<dbReference type="InterPro" id="IPR013655">
    <property type="entry name" value="PAS_fold_3"/>
</dbReference>
<evidence type="ECO:0000256" key="12">
    <source>
        <dbReference type="ARBA" id="ARBA00022840"/>
    </source>
</evidence>
<evidence type="ECO:0000256" key="2">
    <source>
        <dbReference type="ARBA" id="ARBA00012438"/>
    </source>
</evidence>
<dbReference type="InterPro" id="IPR035965">
    <property type="entry name" value="PAS-like_dom_sf"/>
</dbReference>
<dbReference type="NCBIfam" id="TIGR00229">
    <property type="entry name" value="sensory_box"/>
    <property type="match status" value="1"/>
</dbReference>
<protein>
    <recommendedName>
        <fullName evidence="2">histidine kinase</fullName>
        <ecNumber evidence="2">2.7.13.3</ecNumber>
    </recommendedName>
</protein>
<dbReference type="Gene3D" id="3.30.565.10">
    <property type="entry name" value="Histidine kinase-like ATPase, C-terminal domain"/>
    <property type="match status" value="1"/>
</dbReference>
<feature type="domain" description="PAC" evidence="16">
    <location>
        <begin position="86"/>
        <end position="138"/>
    </location>
</feature>
<dbReference type="GO" id="GO:0009881">
    <property type="term" value="F:photoreceptor activity"/>
    <property type="evidence" value="ECO:0007669"/>
    <property type="project" value="UniProtKB-KW"/>
</dbReference>
<keyword evidence="6" id="KW-0285">Flavoprotein</keyword>
<dbReference type="GO" id="GO:0004673">
    <property type="term" value="F:protein histidine kinase activity"/>
    <property type="evidence" value="ECO:0007669"/>
    <property type="project" value="UniProtKB-EC"/>
</dbReference>
<evidence type="ECO:0000256" key="7">
    <source>
        <dbReference type="ARBA" id="ARBA00022643"/>
    </source>
</evidence>
<evidence type="ECO:0000256" key="11">
    <source>
        <dbReference type="ARBA" id="ARBA00022777"/>
    </source>
</evidence>
<dbReference type="Pfam" id="PF07536">
    <property type="entry name" value="HWE_HK"/>
    <property type="match status" value="1"/>
</dbReference>
<evidence type="ECO:0000256" key="10">
    <source>
        <dbReference type="ARBA" id="ARBA00022741"/>
    </source>
</evidence>
<dbReference type="SMART" id="SM00911">
    <property type="entry name" value="HWE_HK"/>
    <property type="match status" value="1"/>
</dbReference>
<dbReference type="SMART" id="SM00086">
    <property type="entry name" value="PAC"/>
    <property type="match status" value="1"/>
</dbReference>
<evidence type="ECO:0000256" key="9">
    <source>
        <dbReference type="ARBA" id="ARBA00022737"/>
    </source>
</evidence>
<keyword evidence="10" id="KW-0547">Nucleotide-binding</keyword>
<keyword evidence="8" id="KW-0808">Transferase</keyword>
<keyword evidence="3" id="KW-0600">Photoreceptor protein</keyword>
<keyword evidence="12" id="KW-0067">ATP-binding</keyword>
<evidence type="ECO:0000256" key="1">
    <source>
        <dbReference type="ARBA" id="ARBA00000085"/>
    </source>
</evidence>
<dbReference type="GO" id="GO:0005524">
    <property type="term" value="F:ATP binding"/>
    <property type="evidence" value="ECO:0007669"/>
    <property type="project" value="UniProtKB-KW"/>
</dbReference>
<dbReference type="OrthoDB" id="136506at2"/>